<reference evidence="4" key="1">
    <citation type="journal article" date="2011" name="Proc. Natl. Acad. Sci. U.S.A.">
        <title>Obligate biotrophy features unraveled by the genomic analysis of rust fungi.</title>
        <authorList>
            <person name="Duplessis S."/>
            <person name="Cuomo C.A."/>
            <person name="Lin Y.-C."/>
            <person name="Aerts A."/>
            <person name="Tisserant E."/>
            <person name="Veneault-Fourrey C."/>
            <person name="Joly D.L."/>
            <person name="Hacquard S."/>
            <person name="Amselem J."/>
            <person name="Cantarel B.L."/>
            <person name="Chiu R."/>
            <person name="Coutinho P.M."/>
            <person name="Feau N."/>
            <person name="Field M."/>
            <person name="Frey P."/>
            <person name="Gelhaye E."/>
            <person name="Goldberg J."/>
            <person name="Grabherr M.G."/>
            <person name="Kodira C.D."/>
            <person name="Kohler A."/>
            <person name="Kuees U."/>
            <person name="Lindquist E.A."/>
            <person name="Lucas S.M."/>
            <person name="Mago R."/>
            <person name="Mauceli E."/>
            <person name="Morin E."/>
            <person name="Murat C."/>
            <person name="Pangilinan J.L."/>
            <person name="Park R."/>
            <person name="Pearson M."/>
            <person name="Quesneville H."/>
            <person name="Rouhier N."/>
            <person name="Sakthikumar S."/>
            <person name="Salamov A.A."/>
            <person name="Schmutz J."/>
            <person name="Selles B."/>
            <person name="Shapiro H."/>
            <person name="Tanguay P."/>
            <person name="Tuskan G.A."/>
            <person name="Henrissat B."/>
            <person name="Van de Peer Y."/>
            <person name="Rouze P."/>
            <person name="Ellis J.G."/>
            <person name="Dodds P.N."/>
            <person name="Schein J.E."/>
            <person name="Zhong S."/>
            <person name="Hamelin R.C."/>
            <person name="Grigoriev I.V."/>
            <person name="Szabo L.J."/>
            <person name="Martin F."/>
        </authorList>
    </citation>
    <scope>NUCLEOTIDE SEQUENCE [LARGE SCALE GENOMIC DNA]</scope>
    <source>
        <strain evidence="4">98AG31 / pathotype 3-4-7</strain>
    </source>
</reference>
<protein>
    <recommendedName>
        <fullName evidence="2">YVC1 N-terminal linker helical domain-containing protein</fullName>
    </recommendedName>
</protein>
<dbReference type="PANTHER" id="PTHR35859:SF1">
    <property type="entry name" value="NONSELECTIVE CATION CHANNEL PROTEIN"/>
    <property type="match status" value="1"/>
</dbReference>
<evidence type="ECO:0000259" key="2">
    <source>
        <dbReference type="Pfam" id="PF23190"/>
    </source>
</evidence>
<feature type="region of interest" description="Disordered" evidence="1">
    <location>
        <begin position="1"/>
        <end position="22"/>
    </location>
</feature>
<dbReference type="InParanoid" id="F4RQ13"/>
<dbReference type="Proteomes" id="UP000001072">
    <property type="component" value="Unassembled WGS sequence"/>
</dbReference>
<dbReference type="GeneID" id="18933050"/>
<dbReference type="KEGG" id="mlr:MELLADRAFT_78077"/>
<dbReference type="OrthoDB" id="2373987at2759"/>
<feature type="region of interest" description="Disordered" evidence="1">
    <location>
        <begin position="170"/>
        <end position="191"/>
    </location>
</feature>
<feature type="non-terminal residue" evidence="3">
    <location>
        <position position="226"/>
    </location>
</feature>
<dbReference type="Pfam" id="PF23190">
    <property type="entry name" value="LHD_TRPY1"/>
    <property type="match status" value="1"/>
</dbReference>
<dbReference type="InterPro" id="IPR052971">
    <property type="entry name" value="TRP_calcium_channel"/>
</dbReference>
<sequence>MSKLKSNSRMLDINTANSDQELNHERTHLIPKLTFQPVSPSTQHSRPFQPDTLLTEDEDDDDDDDLTSIHKLVHDIRLRLLELIDTPLSTEQLTSPRITLSITRPLELEYFNLRHPAIVFALLVNRVQFITDSTHALTLHSVNATRASLCEILATNVLRRVHESDLIKESQHLSNRSKRMKSSTVTPKLTPEEEENCLLKSANVLATAFEMFQGAPIEVIRNMEAD</sequence>
<evidence type="ECO:0000313" key="4">
    <source>
        <dbReference type="Proteomes" id="UP000001072"/>
    </source>
</evidence>
<name>F4RQ13_MELLP</name>
<gene>
    <name evidence="3" type="ORF">MELLADRAFT_78077</name>
</gene>
<organism evidence="4">
    <name type="scientific">Melampsora larici-populina (strain 98AG31 / pathotype 3-4-7)</name>
    <name type="common">Poplar leaf rust fungus</name>
    <dbReference type="NCBI Taxonomy" id="747676"/>
    <lineage>
        <taxon>Eukaryota</taxon>
        <taxon>Fungi</taxon>
        <taxon>Dikarya</taxon>
        <taxon>Basidiomycota</taxon>
        <taxon>Pucciniomycotina</taxon>
        <taxon>Pucciniomycetes</taxon>
        <taxon>Pucciniales</taxon>
        <taxon>Melampsoraceae</taxon>
        <taxon>Melampsora</taxon>
    </lineage>
</organism>
<dbReference type="EMBL" id="GL883112">
    <property type="protein sequence ID" value="EGG05634.1"/>
    <property type="molecule type" value="Genomic_DNA"/>
</dbReference>
<dbReference type="VEuPathDB" id="FungiDB:MELLADRAFT_78077"/>
<dbReference type="InterPro" id="IPR056337">
    <property type="entry name" value="LHD_YVC1"/>
</dbReference>
<accession>F4RQ13</accession>
<dbReference type="PANTHER" id="PTHR35859">
    <property type="entry name" value="NONSELECTIVE CATION CHANNEL PROTEIN"/>
    <property type="match status" value="1"/>
</dbReference>
<dbReference type="STRING" id="747676.F4RQ13"/>
<dbReference type="HOGENOM" id="CLU_1227352_0_0_1"/>
<evidence type="ECO:0000256" key="1">
    <source>
        <dbReference type="SAM" id="MobiDB-lite"/>
    </source>
</evidence>
<feature type="region of interest" description="Disordered" evidence="1">
    <location>
        <begin position="34"/>
        <end position="62"/>
    </location>
</feature>
<evidence type="ECO:0000313" key="3">
    <source>
        <dbReference type="EMBL" id="EGG05634.1"/>
    </source>
</evidence>
<feature type="domain" description="YVC1 N-terminal linker helical" evidence="2">
    <location>
        <begin position="69"/>
        <end position="178"/>
    </location>
</feature>
<feature type="compositionally biased region" description="Polar residues" evidence="1">
    <location>
        <begin position="36"/>
        <end position="46"/>
    </location>
</feature>
<feature type="compositionally biased region" description="Polar residues" evidence="1">
    <location>
        <begin position="1"/>
        <end position="20"/>
    </location>
</feature>
<dbReference type="RefSeq" id="XP_007411123.1">
    <property type="nucleotide sequence ID" value="XM_007411061.1"/>
</dbReference>
<proteinExistence type="predicted"/>
<dbReference type="AlphaFoldDB" id="F4RQ13"/>
<keyword evidence="4" id="KW-1185">Reference proteome</keyword>